<evidence type="ECO:0000313" key="2">
    <source>
        <dbReference type="EMBL" id="KAL0345566.1"/>
    </source>
</evidence>
<dbReference type="AlphaFoldDB" id="A0AAW2NSS3"/>
<proteinExistence type="predicted"/>
<dbReference type="Pfam" id="PF03732">
    <property type="entry name" value="Retrotrans_gag"/>
    <property type="match status" value="1"/>
</dbReference>
<evidence type="ECO:0000259" key="1">
    <source>
        <dbReference type="Pfam" id="PF03732"/>
    </source>
</evidence>
<protein>
    <recommendedName>
        <fullName evidence="1">Retrotransposon gag domain-containing protein</fullName>
    </recommendedName>
</protein>
<comment type="caution">
    <text evidence="2">The sequence shown here is derived from an EMBL/GenBank/DDBJ whole genome shotgun (WGS) entry which is preliminary data.</text>
</comment>
<reference evidence="2" key="2">
    <citation type="journal article" date="2024" name="Plant">
        <title>Genomic evolution and insights into agronomic trait innovations of Sesamum species.</title>
        <authorList>
            <person name="Miao H."/>
            <person name="Wang L."/>
            <person name="Qu L."/>
            <person name="Liu H."/>
            <person name="Sun Y."/>
            <person name="Le M."/>
            <person name="Wang Q."/>
            <person name="Wei S."/>
            <person name="Zheng Y."/>
            <person name="Lin W."/>
            <person name="Duan Y."/>
            <person name="Cao H."/>
            <person name="Xiong S."/>
            <person name="Wang X."/>
            <person name="Wei L."/>
            <person name="Li C."/>
            <person name="Ma Q."/>
            <person name="Ju M."/>
            <person name="Zhao R."/>
            <person name="Li G."/>
            <person name="Mu C."/>
            <person name="Tian Q."/>
            <person name="Mei H."/>
            <person name="Zhang T."/>
            <person name="Gao T."/>
            <person name="Zhang H."/>
        </authorList>
    </citation>
    <scope>NUCLEOTIDE SEQUENCE</scope>
    <source>
        <strain evidence="2">G02</strain>
    </source>
</reference>
<dbReference type="EMBL" id="JACGWJ010000019">
    <property type="protein sequence ID" value="KAL0345566.1"/>
    <property type="molecule type" value="Genomic_DNA"/>
</dbReference>
<dbReference type="PANTHER" id="PTHR33223">
    <property type="entry name" value="CCHC-TYPE DOMAIN-CONTAINING PROTEIN"/>
    <property type="match status" value="1"/>
</dbReference>
<gene>
    <name evidence="2" type="ORF">Sradi_4387900</name>
</gene>
<dbReference type="PANTHER" id="PTHR33223:SF10">
    <property type="entry name" value="AMINOTRANSFERASE-LIKE PLANT MOBILE DOMAIN-CONTAINING PROTEIN"/>
    <property type="match status" value="1"/>
</dbReference>
<organism evidence="2">
    <name type="scientific">Sesamum radiatum</name>
    <name type="common">Black benniseed</name>
    <dbReference type="NCBI Taxonomy" id="300843"/>
    <lineage>
        <taxon>Eukaryota</taxon>
        <taxon>Viridiplantae</taxon>
        <taxon>Streptophyta</taxon>
        <taxon>Embryophyta</taxon>
        <taxon>Tracheophyta</taxon>
        <taxon>Spermatophyta</taxon>
        <taxon>Magnoliopsida</taxon>
        <taxon>eudicotyledons</taxon>
        <taxon>Gunneridae</taxon>
        <taxon>Pentapetalae</taxon>
        <taxon>asterids</taxon>
        <taxon>lamiids</taxon>
        <taxon>Lamiales</taxon>
        <taxon>Pedaliaceae</taxon>
        <taxon>Sesamum</taxon>
    </lineage>
</organism>
<name>A0AAW2NSS3_SESRA</name>
<feature type="domain" description="Retrotransposon gag" evidence="1">
    <location>
        <begin position="13"/>
        <end position="104"/>
    </location>
</feature>
<accession>A0AAW2NSS3</accession>
<dbReference type="InterPro" id="IPR005162">
    <property type="entry name" value="Retrotrans_gag_dom"/>
</dbReference>
<sequence>MNLHGQTSSINAKLFVTTLTRKTQEWFTNLPSGSIESFEQLIQKFAFHFASKRKAKRSATHLLTIRQGEKESLKSFVGRFNNETLEVQDLRIDMMVSILIHGLKKGPFASTLARDPSINGEQLMGLAQKYIDEEEMKAIKDSEWIYGDCDRG</sequence>
<reference evidence="2" key="1">
    <citation type="submission" date="2020-06" db="EMBL/GenBank/DDBJ databases">
        <authorList>
            <person name="Li T."/>
            <person name="Hu X."/>
            <person name="Zhang T."/>
            <person name="Song X."/>
            <person name="Zhang H."/>
            <person name="Dai N."/>
            <person name="Sheng W."/>
            <person name="Hou X."/>
            <person name="Wei L."/>
        </authorList>
    </citation>
    <scope>NUCLEOTIDE SEQUENCE</scope>
    <source>
        <strain evidence="2">G02</strain>
        <tissue evidence="2">Leaf</tissue>
    </source>
</reference>